<sequence>MEKKIIKFLVLLISFGAYAQIDQYAYRSILPEITDTWHAISLPDEMFSKVSPNLSDIRVFGITNKKDTIEAPYLLRLKTEKKSFNKIPFTILNTSFNEKGTYITLEIPTKQPINQIHLDFEQSNFDWLITLEGTQDRKEWYTIKEDYRILSIKNELTDYQFTTVRFLNAQYHYFRILIKNTKKPVLQSANVTRYEVKKANYKEYDIEKLNIQNPKGTKKTIIDLNLKTPVPVSYIGVEVQETFDYYRPISIRYVTDSVQTQQSIWKPRYRELSSGVLNSIEDNVFTNTSTIAQKFRIVIDNHDNQPLKINKVIVKGYQHELVTRFTNPGTYYLVYGNDKMKKPSYDLNYVSTKIPDDMTTLFPEAQSTIGHQKSSATKPLFANKIWLWGIMGIVILLLGGFTLSMMKKK</sequence>
<evidence type="ECO:0000313" key="2">
    <source>
        <dbReference type="EMBL" id="EZH73199.1"/>
    </source>
</evidence>
<dbReference type="OrthoDB" id="994644at2"/>
<feature type="transmembrane region" description="Helical" evidence="1">
    <location>
        <begin position="385"/>
        <end position="406"/>
    </location>
</feature>
<keyword evidence="1" id="KW-0812">Transmembrane</keyword>
<evidence type="ECO:0008006" key="4">
    <source>
        <dbReference type="Google" id="ProtNLM"/>
    </source>
</evidence>
<dbReference type="eggNOG" id="ENOG502Z9BT">
    <property type="taxonomic scope" value="Bacteria"/>
</dbReference>
<keyword evidence="3" id="KW-1185">Reference proteome</keyword>
<gene>
    <name evidence="2" type="ORF">ATO12_19540</name>
</gene>
<organism evidence="2 3">
    <name type="scientific">Aquimarina atlantica</name>
    <dbReference type="NCBI Taxonomy" id="1317122"/>
    <lineage>
        <taxon>Bacteria</taxon>
        <taxon>Pseudomonadati</taxon>
        <taxon>Bacteroidota</taxon>
        <taxon>Flavobacteriia</taxon>
        <taxon>Flavobacteriales</taxon>
        <taxon>Flavobacteriaceae</taxon>
        <taxon>Aquimarina</taxon>
    </lineage>
</organism>
<name>A0A023BTC9_9FLAO</name>
<dbReference type="RefSeq" id="WP_034243008.1">
    <property type="nucleotide sequence ID" value="NZ_AQRA01000006.1"/>
</dbReference>
<dbReference type="InterPro" id="IPR025060">
    <property type="entry name" value="DUF3999"/>
</dbReference>
<protein>
    <recommendedName>
        <fullName evidence="4">DUF3999 domain-containing protein</fullName>
    </recommendedName>
</protein>
<evidence type="ECO:0000256" key="1">
    <source>
        <dbReference type="SAM" id="Phobius"/>
    </source>
</evidence>
<proteinExistence type="predicted"/>
<dbReference type="Pfam" id="PF13163">
    <property type="entry name" value="DUF3999"/>
    <property type="match status" value="1"/>
</dbReference>
<dbReference type="Proteomes" id="UP000023541">
    <property type="component" value="Unassembled WGS sequence"/>
</dbReference>
<dbReference type="EMBL" id="AQRA01000006">
    <property type="protein sequence ID" value="EZH73199.1"/>
    <property type="molecule type" value="Genomic_DNA"/>
</dbReference>
<dbReference type="AlphaFoldDB" id="A0A023BTC9"/>
<comment type="caution">
    <text evidence="2">The sequence shown here is derived from an EMBL/GenBank/DDBJ whole genome shotgun (WGS) entry which is preliminary data.</text>
</comment>
<accession>A0A023BTC9</accession>
<dbReference type="STRING" id="1317122.ATO12_19540"/>
<evidence type="ECO:0000313" key="3">
    <source>
        <dbReference type="Proteomes" id="UP000023541"/>
    </source>
</evidence>
<keyword evidence="1" id="KW-0472">Membrane</keyword>
<keyword evidence="1" id="KW-1133">Transmembrane helix</keyword>
<reference evidence="2 3" key="1">
    <citation type="submission" date="2014-04" db="EMBL/GenBank/DDBJ databases">
        <title>Aquimarina sp. 22II-S11-z7 Genome Sequencing.</title>
        <authorList>
            <person name="Lai Q."/>
        </authorList>
    </citation>
    <scope>NUCLEOTIDE SEQUENCE [LARGE SCALE GENOMIC DNA]</scope>
    <source>
        <strain evidence="2 3">22II-S11-z7</strain>
    </source>
</reference>